<reference evidence="2" key="1">
    <citation type="submission" date="2021-02" db="EMBL/GenBank/DDBJ databases">
        <authorList>
            <person name="Nowell W R."/>
        </authorList>
    </citation>
    <scope>NUCLEOTIDE SEQUENCE</scope>
</reference>
<dbReference type="AlphaFoldDB" id="A0A820M5A2"/>
<evidence type="ECO:0000313" key="3">
    <source>
        <dbReference type="Proteomes" id="UP000663823"/>
    </source>
</evidence>
<dbReference type="EMBL" id="CAJOAX010069143">
    <property type="protein sequence ID" value="CAF4366954.1"/>
    <property type="molecule type" value="Genomic_DNA"/>
</dbReference>
<feature type="compositionally biased region" description="Acidic residues" evidence="1">
    <location>
        <begin position="1"/>
        <end position="19"/>
    </location>
</feature>
<dbReference type="Proteomes" id="UP000663823">
    <property type="component" value="Unassembled WGS sequence"/>
</dbReference>
<feature type="non-terminal residue" evidence="2">
    <location>
        <position position="1"/>
    </location>
</feature>
<organism evidence="2 3">
    <name type="scientific">Rotaria sordida</name>
    <dbReference type="NCBI Taxonomy" id="392033"/>
    <lineage>
        <taxon>Eukaryota</taxon>
        <taxon>Metazoa</taxon>
        <taxon>Spiralia</taxon>
        <taxon>Gnathifera</taxon>
        <taxon>Rotifera</taxon>
        <taxon>Eurotatoria</taxon>
        <taxon>Bdelloidea</taxon>
        <taxon>Philodinida</taxon>
        <taxon>Philodinidae</taxon>
        <taxon>Rotaria</taxon>
    </lineage>
</organism>
<feature type="compositionally biased region" description="Polar residues" evidence="1">
    <location>
        <begin position="20"/>
        <end position="30"/>
    </location>
</feature>
<evidence type="ECO:0000256" key="1">
    <source>
        <dbReference type="SAM" id="MobiDB-lite"/>
    </source>
</evidence>
<name>A0A820M5A2_9BILA</name>
<evidence type="ECO:0000313" key="2">
    <source>
        <dbReference type="EMBL" id="CAF4366954.1"/>
    </source>
</evidence>
<comment type="caution">
    <text evidence="2">The sequence shown here is derived from an EMBL/GenBank/DDBJ whole genome shotgun (WGS) entry which is preliminary data.</text>
</comment>
<proteinExistence type="predicted"/>
<protein>
    <submittedName>
        <fullName evidence="2">Uncharacterized protein</fullName>
    </submittedName>
</protein>
<feature type="region of interest" description="Disordered" evidence="1">
    <location>
        <begin position="1"/>
        <end position="30"/>
    </location>
</feature>
<gene>
    <name evidence="2" type="ORF">OTI717_LOCUS44012</name>
</gene>
<sequence length="30" mass="3250">CEESPTIDGEDQSIDDDELSTITNDIQPGI</sequence>
<accession>A0A820M5A2</accession>